<organism evidence="1 2">
    <name type="scientific">Rhizopus delemar (strain RA 99-880 / ATCC MYA-4621 / FGSC 9543 / NRRL 43880)</name>
    <name type="common">Mucormycosis agent</name>
    <name type="synonym">Rhizopus arrhizus var. delemar</name>
    <dbReference type="NCBI Taxonomy" id="246409"/>
    <lineage>
        <taxon>Eukaryota</taxon>
        <taxon>Fungi</taxon>
        <taxon>Fungi incertae sedis</taxon>
        <taxon>Mucoromycota</taxon>
        <taxon>Mucoromycotina</taxon>
        <taxon>Mucoromycetes</taxon>
        <taxon>Mucorales</taxon>
        <taxon>Mucorineae</taxon>
        <taxon>Rhizopodaceae</taxon>
        <taxon>Rhizopus</taxon>
    </lineage>
</organism>
<dbReference type="GeneID" id="93621690"/>
<dbReference type="InParanoid" id="I1CNI4"/>
<protein>
    <submittedName>
        <fullName evidence="1">Uncharacterized protein</fullName>
    </submittedName>
</protein>
<accession>I1CNI4</accession>
<dbReference type="RefSeq" id="XP_067525410.1">
    <property type="nucleotide sequence ID" value="XM_067669309.1"/>
</dbReference>
<dbReference type="AlphaFoldDB" id="I1CNI4"/>
<dbReference type="Proteomes" id="UP000009138">
    <property type="component" value="Unassembled WGS sequence"/>
</dbReference>
<gene>
    <name evidence="1" type="ORF">RO3G_14725</name>
</gene>
<sequence length="47" mass="4871">MSLISGSSSISSAVGGSVVRKPNDALVCSKCLNSRCFDNKSIVSVHE</sequence>
<keyword evidence="2" id="KW-1185">Reference proteome</keyword>
<dbReference type="VEuPathDB" id="FungiDB:RO3G_14725"/>
<proteinExistence type="predicted"/>
<evidence type="ECO:0000313" key="2">
    <source>
        <dbReference type="Proteomes" id="UP000009138"/>
    </source>
</evidence>
<name>I1CNI4_RHIO9</name>
<evidence type="ECO:0000313" key="1">
    <source>
        <dbReference type="EMBL" id="EIE90014.1"/>
    </source>
</evidence>
<dbReference type="EMBL" id="CH476745">
    <property type="protein sequence ID" value="EIE90014.1"/>
    <property type="molecule type" value="Genomic_DNA"/>
</dbReference>
<reference evidence="1 2" key="1">
    <citation type="journal article" date="2009" name="PLoS Genet.">
        <title>Genomic analysis of the basal lineage fungus Rhizopus oryzae reveals a whole-genome duplication.</title>
        <authorList>
            <person name="Ma L.-J."/>
            <person name="Ibrahim A.S."/>
            <person name="Skory C."/>
            <person name="Grabherr M.G."/>
            <person name="Burger G."/>
            <person name="Butler M."/>
            <person name="Elias M."/>
            <person name="Idnurm A."/>
            <person name="Lang B.F."/>
            <person name="Sone T."/>
            <person name="Abe A."/>
            <person name="Calvo S.E."/>
            <person name="Corrochano L.M."/>
            <person name="Engels R."/>
            <person name="Fu J."/>
            <person name="Hansberg W."/>
            <person name="Kim J.-M."/>
            <person name="Kodira C.D."/>
            <person name="Koehrsen M.J."/>
            <person name="Liu B."/>
            <person name="Miranda-Saavedra D."/>
            <person name="O'Leary S."/>
            <person name="Ortiz-Castellanos L."/>
            <person name="Poulter R."/>
            <person name="Rodriguez-Romero J."/>
            <person name="Ruiz-Herrera J."/>
            <person name="Shen Y.-Q."/>
            <person name="Zeng Q."/>
            <person name="Galagan J."/>
            <person name="Birren B.W."/>
            <person name="Cuomo C.A."/>
            <person name="Wickes B.L."/>
        </authorList>
    </citation>
    <scope>NUCLEOTIDE SEQUENCE [LARGE SCALE GENOMIC DNA]</scope>
    <source>
        <strain evidence="2">RA 99-880 / ATCC MYA-4621 / FGSC 9543 / NRRL 43880</strain>
    </source>
</reference>